<keyword evidence="2" id="KW-0150">Chloroplast</keyword>
<evidence type="ECO:0000256" key="1">
    <source>
        <dbReference type="SAM" id="Phobius"/>
    </source>
</evidence>
<keyword evidence="2" id="KW-0934">Plastid</keyword>
<dbReference type="AlphaFoldDB" id="A0A2U8GIT8"/>
<evidence type="ECO:0000313" key="2">
    <source>
        <dbReference type="EMBL" id="AWI68566.1"/>
    </source>
</evidence>
<name>A0A2U8GIT8_PEDDU</name>
<reference evidence="2" key="1">
    <citation type="journal article" date="2018" name="Am. J. Bot.">
        <title>Organellar phylogenomics inform systematics in the green algal family Hydrodictyaceae (Chlorophyceae) and provide clues to the complex evolutionary history of plastid genomes in the green algal tree of life.</title>
        <authorList>
            <person name="McManus H.A."/>
            <person name="Fucikova K."/>
            <person name="Lewis P.O."/>
            <person name="Lewis L.A."/>
            <person name="Karol K.G."/>
        </authorList>
    </citation>
    <scope>NUCLEOTIDE SEQUENCE</scope>
</reference>
<dbReference type="EMBL" id="MF276981">
    <property type="protein sequence ID" value="AWI68566.1"/>
    <property type="molecule type" value="Genomic_DNA"/>
</dbReference>
<evidence type="ECO:0008006" key="3">
    <source>
        <dbReference type="Google" id="ProtNLM"/>
    </source>
</evidence>
<keyword evidence="1" id="KW-0812">Transmembrane</keyword>
<geneLocation type="chloroplast" evidence="2"/>
<proteinExistence type="predicted"/>
<protein>
    <recommendedName>
        <fullName evidence="3">Transmembrane protein</fullName>
    </recommendedName>
</protein>
<keyword evidence="1" id="KW-0472">Membrane</keyword>
<feature type="transmembrane region" description="Helical" evidence="1">
    <location>
        <begin position="29"/>
        <end position="54"/>
    </location>
</feature>
<organism evidence="2">
    <name type="scientific">Pediastrum duplex</name>
    <name type="common">Green alga</name>
    <dbReference type="NCBI Taxonomy" id="3105"/>
    <lineage>
        <taxon>Eukaryota</taxon>
        <taxon>Viridiplantae</taxon>
        <taxon>Chlorophyta</taxon>
        <taxon>core chlorophytes</taxon>
        <taxon>Chlorophyceae</taxon>
        <taxon>CS clade</taxon>
        <taxon>Sphaeropleales</taxon>
        <taxon>Hydrodictyaceae</taxon>
        <taxon>Pediastrum</taxon>
    </lineage>
</organism>
<sequence>MNSKLASSSFYKSTKSFTLRWQQKKELKFTFSCCVVLHFFLLIGSFTFTLAWLFSHLLRFCSALASVPRLSVGSVHPSPRIGSLRIGAPRLLSLRRSQCEEARPKQKK</sequence>
<accession>A0A2U8GIT8</accession>
<keyword evidence="1" id="KW-1133">Transmembrane helix</keyword>